<organism evidence="2 3">
    <name type="scientific">Glacieibacterium arshaanense</name>
    <dbReference type="NCBI Taxonomy" id="2511025"/>
    <lineage>
        <taxon>Bacteria</taxon>
        <taxon>Pseudomonadati</taxon>
        <taxon>Pseudomonadota</taxon>
        <taxon>Alphaproteobacteria</taxon>
        <taxon>Sphingomonadales</taxon>
        <taxon>Sphingosinicellaceae</taxon>
        <taxon>Glacieibacterium</taxon>
    </lineage>
</organism>
<dbReference type="SUPFAM" id="SSF53474">
    <property type="entry name" value="alpha/beta-Hydrolases"/>
    <property type="match status" value="1"/>
</dbReference>
<evidence type="ECO:0000313" key="3">
    <source>
        <dbReference type="Proteomes" id="UP000297737"/>
    </source>
</evidence>
<dbReference type="Gene3D" id="3.40.50.1820">
    <property type="entry name" value="alpha/beta hydrolase"/>
    <property type="match status" value="1"/>
</dbReference>
<keyword evidence="2" id="KW-0378">Hydrolase</keyword>
<dbReference type="Pfam" id="PF01738">
    <property type="entry name" value="DLH"/>
    <property type="match status" value="1"/>
</dbReference>
<dbReference type="Proteomes" id="UP000297737">
    <property type="component" value="Unassembled WGS sequence"/>
</dbReference>
<gene>
    <name evidence="2" type="ORF">EUV02_00720</name>
</gene>
<name>A0A4Y9EPP3_9SPHN</name>
<evidence type="ECO:0000259" key="1">
    <source>
        <dbReference type="Pfam" id="PF01738"/>
    </source>
</evidence>
<dbReference type="AlphaFoldDB" id="A0A4Y9EPP3"/>
<dbReference type="InterPro" id="IPR002925">
    <property type="entry name" value="Dienelactn_hydro"/>
</dbReference>
<dbReference type="PANTHER" id="PTHR22946">
    <property type="entry name" value="DIENELACTONE HYDROLASE DOMAIN-CONTAINING PROTEIN-RELATED"/>
    <property type="match status" value="1"/>
</dbReference>
<dbReference type="OrthoDB" id="9787933at2"/>
<feature type="domain" description="Dienelactone hydrolase" evidence="1">
    <location>
        <begin position="68"/>
        <end position="287"/>
    </location>
</feature>
<evidence type="ECO:0000313" key="2">
    <source>
        <dbReference type="EMBL" id="TFU05595.1"/>
    </source>
</evidence>
<sequence length="289" mass="30775">MVCVIPVQAALAAPLKLSWRRFAGGASHCDIDALQRPRDEKPATSGERRMSIETQEVTYTAGDTQAHGVLAVPAGHDKVPGVAIFADIMGLGKQTKAWGQRIADELGYLALAADVYGGGASPKDFPEGMAWLNALLKNPDQLAARAGGALKVLHAHPRCNGKVGAIGFCFGGSTVLAIVRDGNPDLAAGVSFHGGLQTNKRAQKGKVPAKVLVLTGAEDPMVTHDHIADFLNEMRDAEADCQTIAYTGAVHSFTNPDADGRMMPGIKFHEPTNRRSWQAMKTHFEEVFA</sequence>
<keyword evidence="3" id="KW-1185">Reference proteome</keyword>
<dbReference type="EMBL" id="SIHO01000001">
    <property type="protein sequence ID" value="TFU05595.1"/>
    <property type="molecule type" value="Genomic_DNA"/>
</dbReference>
<proteinExistence type="predicted"/>
<dbReference type="PANTHER" id="PTHR22946:SF0">
    <property type="entry name" value="DIENELACTONE HYDROLASE DOMAIN-CONTAINING PROTEIN"/>
    <property type="match status" value="1"/>
</dbReference>
<accession>A0A4Y9EPP3</accession>
<dbReference type="InterPro" id="IPR050261">
    <property type="entry name" value="FrsA_esterase"/>
</dbReference>
<reference evidence="2 3" key="1">
    <citation type="submission" date="2019-02" db="EMBL/GenBank/DDBJ databases">
        <title>Polymorphobacter sp. isolated from the lake at the Tibet of China.</title>
        <authorList>
            <person name="Li A."/>
        </authorList>
    </citation>
    <scope>NUCLEOTIDE SEQUENCE [LARGE SCALE GENOMIC DNA]</scope>
    <source>
        <strain evidence="2 3">DJ1R-1</strain>
    </source>
</reference>
<protein>
    <submittedName>
        <fullName evidence="2">Dienelactone hydrolase family protein</fullName>
    </submittedName>
</protein>
<dbReference type="GO" id="GO:0016787">
    <property type="term" value="F:hydrolase activity"/>
    <property type="evidence" value="ECO:0007669"/>
    <property type="project" value="UniProtKB-KW"/>
</dbReference>
<comment type="caution">
    <text evidence="2">The sequence shown here is derived from an EMBL/GenBank/DDBJ whole genome shotgun (WGS) entry which is preliminary data.</text>
</comment>
<dbReference type="InterPro" id="IPR029058">
    <property type="entry name" value="AB_hydrolase_fold"/>
</dbReference>